<evidence type="ECO:0000313" key="5">
    <source>
        <dbReference type="Proteomes" id="UP000275076"/>
    </source>
</evidence>
<keyword evidence="2" id="KW-0067">ATP-binding</keyword>
<reference evidence="4 5" key="1">
    <citation type="submission" date="2018-10" db="EMBL/GenBank/DDBJ databases">
        <title>Draft genome sequence of Bacillus salarius IM0101, isolated from a hypersaline soil in Inner Mongolia, China.</title>
        <authorList>
            <person name="Yamprayoonswat W."/>
            <person name="Boonvisut S."/>
            <person name="Jumpathong W."/>
            <person name="Sittihan S."/>
            <person name="Ruangsuj P."/>
            <person name="Wanthongcharoen S."/>
            <person name="Thongpramul N."/>
            <person name="Pimmason S."/>
            <person name="Yu B."/>
            <person name="Yasawong M."/>
        </authorList>
    </citation>
    <scope>NUCLEOTIDE SEQUENCE [LARGE SCALE GENOMIC DNA]</scope>
    <source>
        <strain evidence="4 5">IM0101</strain>
    </source>
</reference>
<dbReference type="AlphaFoldDB" id="A0A428MSM0"/>
<dbReference type="Gene3D" id="3.40.50.300">
    <property type="entry name" value="P-loop containing nucleotide triphosphate hydrolases"/>
    <property type="match status" value="1"/>
</dbReference>
<dbReference type="InterPro" id="IPR051451">
    <property type="entry name" value="PhoH2-like"/>
</dbReference>
<dbReference type="EMBL" id="RBVX01000092">
    <property type="protein sequence ID" value="RSL29124.1"/>
    <property type="molecule type" value="Genomic_DNA"/>
</dbReference>
<accession>A0A428MSM0</accession>
<evidence type="ECO:0000259" key="3">
    <source>
        <dbReference type="Pfam" id="PF02562"/>
    </source>
</evidence>
<sequence>MYEGYAEITNDEMASIYEGNGSESLYTNQYVISESGEILRYDGEELVDLRYPSFGKDFRPKNAEQRMAFDLMSNSAIPIKELIGVAGSGKTKLGLAFGLRALQKGHVKKLFIVRQPSPVGEDIGFLPGEKDEKLEAWFKPIIDNLEGGEFELASLRQKGMIEFEAPAFMQGRDLQDTAVVVDEAQLLTVEQVKMLGSRIGEGSTITFCGDYDQVFNRKYAGEKNGLVKLADTFAGYPEFGVIHLQTSVRGKVAEMFATKM</sequence>
<keyword evidence="1" id="KW-0547">Nucleotide-binding</keyword>
<dbReference type="InterPro" id="IPR027417">
    <property type="entry name" value="P-loop_NTPase"/>
</dbReference>
<dbReference type="Pfam" id="PF02562">
    <property type="entry name" value="PhoH"/>
    <property type="match status" value="1"/>
</dbReference>
<name>A0A428MSM0_9BACI</name>
<organism evidence="4 5">
    <name type="scientific">Salibacterium salarium</name>
    <dbReference type="NCBI Taxonomy" id="284579"/>
    <lineage>
        <taxon>Bacteria</taxon>
        <taxon>Bacillati</taxon>
        <taxon>Bacillota</taxon>
        <taxon>Bacilli</taxon>
        <taxon>Bacillales</taxon>
        <taxon>Bacillaceae</taxon>
    </lineage>
</organism>
<dbReference type="OrthoDB" id="9773137at2"/>
<evidence type="ECO:0000313" key="4">
    <source>
        <dbReference type="EMBL" id="RSL29124.1"/>
    </source>
</evidence>
<gene>
    <name evidence="4" type="ORF">D7Z54_32865</name>
</gene>
<keyword evidence="5" id="KW-1185">Reference proteome</keyword>
<dbReference type="Proteomes" id="UP000275076">
    <property type="component" value="Unassembled WGS sequence"/>
</dbReference>
<dbReference type="InterPro" id="IPR003714">
    <property type="entry name" value="PhoH"/>
</dbReference>
<protein>
    <recommendedName>
        <fullName evidence="3">PhoH-like protein domain-containing protein</fullName>
    </recommendedName>
</protein>
<evidence type="ECO:0000256" key="2">
    <source>
        <dbReference type="ARBA" id="ARBA00022840"/>
    </source>
</evidence>
<dbReference type="GO" id="GO:0005524">
    <property type="term" value="F:ATP binding"/>
    <property type="evidence" value="ECO:0007669"/>
    <property type="project" value="UniProtKB-KW"/>
</dbReference>
<dbReference type="RefSeq" id="WP_125563097.1">
    <property type="nucleotide sequence ID" value="NZ_RBVX01000092.1"/>
</dbReference>
<feature type="domain" description="PhoH-like protein" evidence="3">
    <location>
        <begin position="59"/>
        <end position="254"/>
    </location>
</feature>
<dbReference type="GO" id="GO:0005829">
    <property type="term" value="C:cytosol"/>
    <property type="evidence" value="ECO:0007669"/>
    <property type="project" value="TreeGrafter"/>
</dbReference>
<dbReference type="PANTHER" id="PTHR30473:SF2">
    <property type="entry name" value="PIN DOMAIN-CONTAINING PROTEIN"/>
    <property type="match status" value="1"/>
</dbReference>
<dbReference type="PANTHER" id="PTHR30473">
    <property type="entry name" value="PROTEIN PHOH"/>
    <property type="match status" value="1"/>
</dbReference>
<dbReference type="SUPFAM" id="SSF52540">
    <property type="entry name" value="P-loop containing nucleoside triphosphate hydrolases"/>
    <property type="match status" value="1"/>
</dbReference>
<comment type="caution">
    <text evidence="4">The sequence shown here is derived from an EMBL/GenBank/DDBJ whole genome shotgun (WGS) entry which is preliminary data.</text>
</comment>
<proteinExistence type="predicted"/>
<evidence type="ECO:0000256" key="1">
    <source>
        <dbReference type="ARBA" id="ARBA00022741"/>
    </source>
</evidence>